<evidence type="ECO:0000313" key="1">
    <source>
        <dbReference type="EMBL" id="NHZ93575.1"/>
    </source>
</evidence>
<sequence>MINAYTSQGMDFSSSARMAEELIESGSTLPKAIDLVPGDVLYKVVPEGKMPGQYSAFFATKDEISSLKKMSYDQISDRIGIPLESQQTLRFDIVEVVATKPVTVFESIIAPTVQNGYRQPGGGVQTLITNRRDFTAPIVIGKLP</sequence>
<organism evidence="1 2">
    <name type="scientific">Massilia mucilaginosa</name>
    <dbReference type="NCBI Taxonomy" id="2609282"/>
    <lineage>
        <taxon>Bacteria</taxon>
        <taxon>Pseudomonadati</taxon>
        <taxon>Pseudomonadota</taxon>
        <taxon>Betaproteobacteria</taxon>
        <taxon>Burkholderiales</taxon>
        <taxon>Oxalobacteraceae</taxon>
        <taxon>Telluria group</taxon>
        <taxon>Massilia</taxon>
    </lineage>
</organism>
<protein>
    <submittedName>
        <fullName evidence="1">Uncharacterized protein</fullName>
    </submittedName>
</protein>
<reference evidence="1 2" key="1">
    <citation type="submission" date="2019-10" db="EMBL/GenBank/DDBJ databases">
        <title>Taxonomy of Antarctic Massilia spp.: description of Massilia rubra sp. nov., Massilia aquatica sp. nov., Massilia mucilaginosa sp. nov., Massilia frigida sp. nov. isolated from streams, lakes and regoliths.</title>
        <authorList>
            <person name="Holochova P."/>
            <person name="Sedlacek I."/>
            <person name="Kralova S."/>
            <person name="Maslanova I."/>
            <person name="Busse H.-J."/>
            <person name="Stankova E."/>
            <person name="Vrbovska V."/>
            <person name="Kovarovic V."/>
            <person name="Bartak M."/>
            <person name="Svec P."/>
            <person name="Pantucek R."/>
        </authorList>
    </citation>
    <scope>NUCLEOTIDE SEQUENCE [LARGE SCALE GENOMIC DNA]</scope>
    <source>
        <strain evidence="1 2">CCM 8733</strain>
    </source>
</reference>
<evidence type="ECO:0000313" key="2">
    <source>
        <dbReference type="Proteomes" id="UP000609726"/>
    </source>
</evidence>
<keyword evidence="2" id="KW-1185">Reference proteome</keyword>
<dbReference type="Proteomes" id="UP000609726">
    <property type="component" value="Unassembled WGS sequence"/>
</dbReference>
<proteinExistence type="predicted"/>
<dbReference type="EMBL" id="WHJH01000079">
    <property type="protein sequence ID" value="NHZ93575.1"/>
    <property type="molecule type" value="Genomic_DNA"/>
</dbReference>
<accession>A0ABX0P430</accession>
<dbReference type="RefSeq" id="WP_166882257.1">
    <property type="nucleotide sequence ID" value="NZ_WHJH01000079.1"/>
</dbReference>
<name>A0ABX0P430_9BURK</name>
<gene>
    <name evidence="1" type="ORF">F2P45_31915</name>
</gene>
<comment type="caution">
    <text evidence="1">The sequence shown here is derived from an EMBL/GenBank/DDBJ whole genome shotgun (WGS) entry which is preliminary data.</text>
</comment>